<comment type="similarity">
    <text evidence="1">Belongs to the thioesterase PaaI family.</text>
</comment>
<dbReference type="InterPro" id="IPR052723">
    <property type="entry name" value="Acyl-CoA_thioesterase_PaaI"/>
</dbReference>
<dbReference type="InterPro" id="IPR011973">
    <property type="entry name" value="PaaD"/>
</dbReference>
<name>A0A386WGW6_9ACTN</name>
<evidence type="ECO:0000259" key="3">
    <source>
        <dbReference type="Pfam" id="PF03061"/>
    </source>
</evidence>
<gene>
    <name evidence="4" type="primary">paaD</name>
    <name evidence="4" type="ORF">CSH63_07495</name>
</gene>
<keyword evidence="2" id="KW-0378">Hydrolase</keyword>
<dbReference type="NCBIfam" id="TIGR02286">
    <property type="entry name" value="PaaD"/>
    <property type="match status" value="1"/>
</dbReference>
<proteinExistence type="inferred from homology"/>
<dbReference type="RefSeq" id="WP_120569614.1">
    <property type="nucleotide sequence ID" value="NZ_CP024087.1"/>
</dbReference>
<evidence type="ECO:0000256" key="1">
    <source>
        <dbReference type="ARBA" id="ARBA00008324"/>
    </source>
</evidence>
<dbReference type="FunFam" id="3.10.129.10:FF:000022">
    <property type="entry name" value="Phenylacetic acid degradation protein"/>
    <property type="match status" value="1"/>
</dbReference>
<dbReference type="SUPFAM" id="SSF54637">
    <property type="entry name" value="Thioesterase/thiol ester dehydrase-isomerase"/>
    <property type="match status" value="1"/>
</dbReference>
<organism evidence="4 5">
    <name type="scientific">Micromonospora tulbaghiae</name>
    <dbReference type="NCBI Taxonomy" id="479978"/>
    <lineage>
        <taxon>Bacteria</taxon>
        <taxon>Bacillati</taxon>
        <taxon>Actinomycetota</taxon>
        <taxon>Actinomycetes</taxon>
        <taxon>Micromonosporales</taxon>
        <taxon>Micromonosporaceae</taxon>
        <taxon>Micromonospora</taxon>
    </lineage>
</organism>
<reference evidence="4 5" key="1">
    <citation type="submission" date="2017-10" db="EMBL/GenBank/DDBJ databases">
        <title>Integration of genomic and chemical information greatly accelerates assignment of the full stereostructure of myelolactone, a potent inhibitor of myeloma from a marine-derived Micromonospora.</title>
        <authorList>
            <person name="Kim M.C."/>
            <person name="Machado H."/>
            <person name="Jensen P.R."/>
            <person name="Fenical W."/>
        </authorList>
    </citation>
    <scope>NUCLEOTIDE SEQUENCE [LARGE SCALE GENOMIC DNA]</scope>
    <source>
        <strain evidence="4 5">CNY-010</strain>
    </source>
</reference>
<dbReference type="PANTHER" id="PTHR42856:SF1">
    <property type="entry name" value="ACYL-COENZYME A THIOESTERASE PAAI"/>
    <property type="match status" value="1"/>
</dbReference>
<dbReference type="Gene3D" id="3.10.129.10">
    <property type="entry name" value="Hotdog Thioesterase"/>
    <property type="match status" value="1"/>
</dbReference>
<dbReference type="InterPro" id="IPR029069">
    <property type="entry name" value="HotDog_dom_sf"/>
</dbReference>
<evidence type="ECO:0000256" key="2">
    <source>
        <dbReference type="ARBA" id="ARBA00022801"/>
    </source>
</evidence>
<accession>A0A386WGW6</accession>
<dbReference type="EMBL" id="CP024087">
    <property type="protein sequence ID" value="AYF27273.1"/>
    <property type="molecule type" value="Genomic_DNA"/>
</dbReference>
<dbReference type="InterPro" id="IPR006683">
    <property type="entry name" value="Thioestr_dom"/>
</dbReference>
<dbReference type="GO" id="GO:0016289">
    <property type="term" value="F:acyl-CoA hydrolase activity"/>
    <property type="evidence" value="ECO:0007669"/>
    <property type="project" value="TreeGrafter"/>
</dbReference>
<evidence type="ECO:0000313" key="4">
    <source>
        <dbReference type="EMBL" id="AYF27273.1"/>
    </source>
</evidence>
<dbReference type="KEGG" id="mtua:CSH63_07495"/>
<dbReference type="NCBIfam" id="TIGR00369">
    <property type="entry name" value="unchar_dom_1"/>
    <property type="match status" value="1"/>
</dbReference>
<dbReference type="AlphaFoldDB" id="A0A386WGW6"/>
<evidence type="ECO:0000313" key="5">
    <source>
        <dbReference type="Proteomes" id="UP000267804"/>
    </source>
</evidence>
<feature type="domain" description="Thioesterase" evidence="3">
    <location>
        <begin position="53"/>
        <end position="122"/>
    </location>
</feature>
<dbReference type="Proteomes" id="UP000267804">
    <property type="component" value="Chromosome"/>
</dbReference>
<dbReference type="InterPro" id="IPR003736">
    <property type="entry name" value="PAAI_dom"/>
</dbReference>
<dbReference type="PANTHER" id="PTHR42856">
    <property type="entry name" value="ACYL-COENZYME A THIOESTERASE PAAI"/>
    <property type="match status" value="1"/>
</dbReference>
<dbReference type="Pfam" id="PF03061">
    <property type="entry name" value="4HBT"/>
    <property type="match status" value="1"/>
</dbReference>
<dbReference type="CDD" id="cd03443">
    <property type="entry name" value="PaaI_thioesterase"/>
    <property type="match status" value="1"/>
</dbReference>
<sequence length="147" mass="15228">MAGDGGRTAAHDMFDADVASKGLGIELVSAGDGAAVARMRVTPAMLNGHAIGHGGFVFLLADTAFALACNSHGPATVAAGGEISFLRPVREGDLLEAYATERVRHGRSGIYDVTVRRGDEVVAEFRGRSRTIARDQPTGPQAAAPAR</sequence>
<protein>
    <submittedName>
        <fullName evidence="4">Phenylacetic acid degradation protein PaaD</fullName>
    </submittedName>
</protein>